<proteinExistence type="predicted"/>
<protein>
    <submittedName>
        <fullName evidence="1">Uncharacterized protein</fullName>
    </submittedName>
</protein>
<keyword evidence="2" id="KW-1185">Reference proteome</keyword>
<dbReference type="AlphaFoldDB" id="U4T1Q1"/>
<name>U4T1Q1_9GAMM</name>
<dbReference type="EMBL" id="AUSW01000034">
    <property type="protein sequence ID" value="ERL54727.1"/>
    <property type="molecule type" value="Genomic_DNA"/>
</dbReference>
<gene>
    <name evidence="1" type="ORF">M917_2073</name>
</gene>
<sequence>MDTGGKVPESPYVFVKWVNNQTGQVLLFEKKTSLPTAIKTG</sequence>
<evidence type="ECO:0000313" key="1">
    <source>
        <dbReference type="EMBL" id="ERL54727.1"/>
    </source>
</evidence>
<organism evidence="1 2">
    <name type="scientific">Psychrobacter aquaticus CMS 56</name>
    <dbReference type="NCBI Taxonomy" id="1354303"/>
    <lineage>
        <taxon>Bacteria</taxon>
        <taxon>Pseudomonadati</taxon>
        <taxon>Pseudomonadota</taxon>
        <taxon>Gammaproteobacteria</taxon>
        <taxon>Moraxellales</taxon>
        <taxon>Moraxellaceae</taxon>
        <taxon>Psychrobacter</taxon>
    </lineage>
</organism>
<reference evidence="1 2" key="1">
    <citation type="journal article" date="2013" name="Genome Announc.">
        <title>Draft Genome Sequence of Psychrobacter aquaticus Strain CMS 56T, Isolated from a Cyanobacterial Mat Sample Collected from Water Bodies in the McMurdo Dry Valley Region of Antarctica.</title>
        <authorList>
            <person name="Reddy G.S."/>
            <person name="Ara S."/>
            <person name="Singh A."/>
            <person name="Kumar Pinnaka A."/>
            <person name="Shivaji S."/>
        </authorList>
    </citation>
    <scope>NUCLEOTIDE SEQUENCE [LARGE SCALE GENOMIC DNA]</scope>
    <source>
        <strain evidence="1 2">CMS 56</strain>
    </source>
</reference>
<dbReference type="PATRIC" id="fig|1354303.4.peg.2038"/>
<comment type="caution">
    <text evidence="1">The sequence shown here is derived from an EMBL/GenBank/DDBJ whole genome shotgun (WGS) entry which is preliminary data.</text>
</comment>
<accession>U4T1Q1</accession>
<evidence type="ECO:0000313" key="2">
    <source>
        <dbReference type="Proteomes" id="UP000016761"/>
    </source>
</evidence>
<dbReference type="Proteomes" id="UP000016761">
    <property type="component" value="Unassembled WGS sequence"/>
</dbReference>